<dbReference type="GO" id="GO:0051301">
    <property type="term" value="P:cell division"/>
    <property type="evidence" value="ECO:0007669"/>
    <property type="project" value="UniProtKB-KW"/>
</dbReference>
<dbReference type="Proteomes" id="UP001194746">
    <property type="component" value="Unassembled WGS sequence"/>
</dbReference>
<feature type="transmembrane region" description="Helical" evidence="14">
    <location>
        <begin position="358"/>
        <end position="378"/>
    </location>
</feature>
<dbReference type="PANTHER" id="PTHR23112:SF0">
    <property type="entry name" value="TRANSMEMBRANE PROTEIN 116"/>
    <property type="match status" value="1"/>
</dbReference>
<evidence type="ECO:0000256" key="2">
    <source>
        <dbReference type="ARBA" id="ARBA00004141"/>
    </source>
</evidence>
<evidence type="ECO:0000259" key="15">
    <source>
        <dbReference type="PROSITE" id="PS50261"/>
    </source>
</evidence>
<sequence length="576" mass="65565">MAQTQQLLRMKLITPQAYYRMFAILVTERVCSVVSLIGTSVIVTTFLYSSAFRKPINRLVFYASWGNIIANIATVVSQSGIQAGIASPLCQIQGFLIQWFMPADALWTLAMACNVYLTFFRKYNSEHLRHQEWKYLLFCYGLPFIPSFVYFFVRSQSRGRVYGSAILWCWISPQWDFLRILLFYGPVWLVIFLTLSIYLRTGRVIYRKRRELQQLGVLDSSLDMDSCFQPCLSRTTEIRISMEMPNPAGDSCTPPMTYPSIPISPTEIYPPYALYSVAIEGGLRTERNNSIGAKSTYQGDLPDAHVHRRSVGSDANRAAWVYTKYAMLFFVSLIITWVPSTINRVYALFYPDDFNFTLNYLSAFVLPLQGFWNGIIYVQMNPTDNYTRTRIFDQALGRTLRANSYANFSGCFPTPAKQVPASLESVWRQLNAKLEESARAEFEDILRERHAVEQLNELDRLVGEAKFRRENGQGEGEVAPHTLLPDELYRAHITPYLQDAQATLNAKQETTEVENTELAQRVQAQRKEIEELLSSLDGVVGDLKGAAAAATQFGADNDLRKEAIQMDEDVKINSGK</sequence>
<dbReference type="EMBL" id="VCAU01000092">
    <property type="protein sequence ID" value="KAF9885614.1"/>
    <property type="molecule type" value="Genomic_DNA"/>
</dbReference>
<accession>A0AAD4GPU1</accession>
<organism evidence="16 17">
    <name type="scientific">Aspergillus nanangensis</name>
    <dbReference type="NCBI Taxonomy" id="2582783"/>
    <lineage>
        <taxon>Eukaryota</taxon>
        <taxon>Fungi</taxon>
        <taxon>Dikarya</taxon>
        <taxon>Ascomycota</taxon>
        <taxon>Pezizomycotina</taxon>
        <taxon>Eurotiomycetes</taxon>
        <taxon>Eurotiomycetidae</taxon>
        <taxon>Eurotiales</taxon>
        <taxon>Aspergillaceae</taxon>
        <taxon>Aspergillus</taxon>
        <taxon>Aspergillus subgen. Circumdati</taxon>
    </lineage>
</organism>
<reference evidence="16" key="2">
    <citation type="submission" date="2020-02" db="EMBL/GenBank/DDBJ databases">
        <authorList>
            <person name="Gilchrist C.L.M."/>
            <person name="Chooi Y.-H."/>
        </authorList>
    </citation>
    <scope>NUCLEOTIDE SEQUENCE</scope>
    <source>
        <strain evidence="16">MST-FP2251</strain>
    </source>
</reference>
<evidence type="ECO:0000256" key="9">
    <source>
        <dbReference type="ARBA" id="ARBA00022989"/>
    </source>
</evidence>
<dbReference type="SUPFAM" id="SSF81321">
    <property type="entry name" value="Family A G protein-coupled receptor-like"/>
    <property type="match status" value="1"/>
</dbReference>
<evidence type="ECO:0000313" key="17">
    <source>
        <dbReference type="Proteomes" id="UP001194746"/>
    </source>
</evidence>
<proteinExistence type="predicted"/>
<keyword evidence="17" id="KW-1185">Reference proteome</keyword>
<keyword evidence="12" id="KW-0131">Cell cycle</keyword>
<dbReference type="InterPro" id="IPR017981">
    <property type="entry name" value="GPCR_2-like_7TM"/>
</dbReference>
<evidence type="ECO:0000256" key="10">
    <source>
        <dbReference type="ARBA" id="ARBA00023136"/>
    </source>
</evidence>
<gene>
    <name evidence="16" type="ORF">FE257_012705</name>
</gene>
<keyword evidence="5" id="KW-0132">Cell division</keyword>
<dbReference type="Pfam" id="PF05462">
    <property type="entry name" value="Dicty_CAR"/>
    <property type="match status" value="1"/>
</dbReference>
<keyword evidence="13" id="KW-0137">Centromere</keyword>
<keyword evidence="7" id="KW-0498">Mitosis</keyword>
<dbReference type="Gene3D" id="1.20.1070.10">
    <property type="entry name" value="Rhodopsin 7-helix transmembrane proteins"/>
    <property type="match status" value="1"/>
</dbReference>
<protein>
    <recommendedName>
        <fullName evidence="15">G-protein coupled receptors family 2 profile 2 domain-containing protein</fullName>
    </recommendedName>
</protein>
<name>A0AAD4GPU1_ASPNN</name>
<dbReference type="AlphaFoldDB" id="A0AAD4GPU1"/>
<dbReference type="GO" id="GO:0000444">
    <property type="term" value="C:MIS12/MIND type complex"/>
    <property type="evidence" value="ECO:0007669"/>
    <property type="project" value="InterPro"/>
</dbReference>
<evidence type="ECO:0000256" key="13">
    <source>
        <dbReference type="ARBA" id="ARBA00023328"/>
    </source>
</evidence>
<evidence type="ECO:0000256" key="1">
    <source>
        <dbReference type="ARBA" id="ARBA00004123"/>
    </source>
</evidence>
<comment type="caution">
    <text evidence="16">The sequence shown here is derived from an EMBL/GenBank/DDBJ whole genome shotgun (WGS) entry which is preliminary data.</text>
</comment>
<dbReference type="GO" id="GO:0005634">
    <property type="term" value="C:nucleus"/>
    <property type="evidence" value="ECO:0007669"/>
    <property type="project" value="UniProtKB-SubCell"/>
</dbReference>
<dbReference type="GO" id="GO:0007166">
    <property type="term" value="P:cell surface receptor signaling pathway"/>
    <property type="evidence" value="ECO:0007669"/>
    <property type="project" value="InterPro"/>
</dbReference>
<feature type="transmembrane region" description="Helical" evidence="14">
    <location>
        <begin position="105"/>
        <end position="123"/>
    </location>
</feature>
<dbReference type="PANTHER" id="PTHR23112">
    <property type="entry name" value="G PROTEIN-COUPLED RECEPTOR 157-RELATED"/>
    <property type="match status" value="1"/>
</dbReference>
<keyword evidence="8" id="KW-0995">Kinetochore</keyword>
<dbReference type="GO" id="GO:0004930">
    <property type="term" value="F:G protein-coupled receptor activity"/>
    <property type="evidence" value="ECO:0007669"/>
    <property type="project" value="TreeGrafter"/>
</dbReference>
<evidence type="ECO:0000256" key="6">
    <source>
        <dbReference type="ARBA" id="ARBA00022692"/>
    </source>
</evidence>
<evidence type="ECO:0000256" key="14">
    <source>
        <dbReference type="SAM" id="Phobius"/>
    </source>
</evidence>
<keyword evidence="11" id="KW-0539">Nucleus</keyword>
<evidence type="ECO:0000256" key="7">
    <source>
        <dbReference type="ARBA" id="ARBA00022776"/>
    </source>
</evidence>
<reference evidence="16" key="1">
    <citation type="journal article" date="2019" name="Beilstein J. Org. Chem.">
        <title>Nanangenines: drimane sesquiterpenoids as the dominant metabolite cohort of a novel Australian fungus, Aspergillus nanangensis.</title>
        <authorList>
            <person name="Lacey H.J."/>
            <person name="Gilchrist C.L.M."/>
            <person name="Crombie A."/>
            <person name="Kalaitzis J.A."/>
            <person name="Vuong D."/>
            <person name="Rutledge P.J."/>
            <person name="Turner P."/>
            <person name="Pitt J.I."/>
            <person name="Lacey E."/>
            <person name="Chooi Y.H."/>
            <person name="Piggott A.M."/>
        </authorList>
    </citation>
    <scope>NUCLEOTIDE SEQUENCE</scope>
    <source>
        <strain evidence="16">MST-FP2251</strain>
    </source>
</reference>
<evidence type="ECO:0000256" key="4">
    <source>
        <dbReference type="ARBA" id="ARBA00022454"/>
    </source>
</evidence>
<evidence type="ECO:0000313" key="16">
    <source>
        <dbReference type="EMBL" id="KAF9885614.1"/>
    </source>
</evidence>
<dbReference type="Pfam" id="PF03980">
    <property type="entry name" value="Nnf1"/>
    <property type="match status" value="1"/>
</dbReference>
<evidence type="ECO:0000256" key="3">
    <source>
        <dbReference type="ARBA" id="ARBA00004629"/>
    </source>
</evidence>
<keyword evidence="10 14" id="KW-0472">Membrane</keyword>
<dbReference type="PROSITE" id="PS50261">
    <property type="entry name" value="G_PROTEIN_RECEP_F2_4"/>
    <property type="match status" value="1"/>
</dbReference>
<keyword evidence="6 14" id="KW-0812">Transmembrane</keyword>
<dbReference type="GO" id="GO:0005886">
    <property type="term" value="C:plasma membrane"/>
    <property type="evidence" value="ECO:0007669"/>
    <property type="project" value="TreeGrafter"/>
</dbReference>
<evidence type="ECO:0000256" key="5">
    <source>
        <dbReference type="ARBA" id="ARBA00022618"/>
    </source>
</evidence>
<feature type="transmembrane region" description="Helical" evidence="14">
    <location>
        <begin position="21"/>
        <end position="48"/>
    </location>
</feature>
<comment type="subcellular location">
    <subcellularLocation>
        <location evidence="3">Chromosome</location>
        <location evidence="3">Centromere</location>
        <location evidence="3">Kinetochore</location>
    </subcellularLocation>
    <subcellularLocation>
        <location evidence="2">Membrane</location>
        <topology evidence="2">Multi-pass membrane protein</topology>
    </subcellularLocation>
    <subcellularLocation>
        <location evidence="1">Nucleus</location>
    </subcellularLocation>
</comment>
<feature type="transmembrane region" description="Helical" evidence="14">
    <location>
        <begin position="318"/>
        <end position="338"/>
    </location>
</feature>
<feature type="transmembrane region" description="Helical" evidence="14">
    <location>
        <begin position="135"/>
        <end position="153"/>
    </location>
</feature>
<keyword evidence="4" id="KW-0158">Chromosome</keyword>
<feature type="domain" description="G-protein coupled receptors family 2 profile 2" evidence="15">
    <location>
        <begin position="24"/>
        <end position="210"/>
    </location>
</feature>
<dbReference type="GO" id="GO:0007189">
    <property type="term" value="P:adenylate cyclase-activating G protein-coupled receptor signaling pathway"/>
    <property type="evidence" value="ECO:0007669"/>
    <property type="project" value="TreeGrafter"/>
</dbReference>
<keyword evidence="9 14" id="KW-1133">Transmembrane helix</keyword>
<dbReference type="CDD" id="cd13952">
    <property type="entry name" value="7tm_classB"/>
    <property type="match status" value="1"/>
</dbReference>
<feature type="transmembrane region" description="Helical" evidence="14">
    <location>
        <begin position="177"/>
        <end position="199"/>
    </location>
</feature>
<evidence type="ECO:0000256" key="11">
    <source>
        <dbReference type="ARBA" id="ARBA00023242"/>
    </source>
</evidence>
<evidence type="ECO:0000256" key="12">
    <source>
        <dbReference type="ARBA" id="ARBA00023306"/>
    </source>
</evidence>
<evidence type="ECO:0000256" key="8">
    <source>
        <dbReference type="ARBA" id="ARBA00022838"/>
    </source>
</evidence>
<dbReference type="InterPro" id="IPR007128">
    <property type="entry name" value="PMF1/Nnf1"/>
</dbReference>